<dbReference type="PANTHER" id="PTHR10658:SF81">
    <property type="entry name" value="PROTEIN RETINAL DEGENERATION B"/>
    <property type="match status" value="1"/>
</dbReference>
<dbReference type="EMBL" id="LR789041">
    <property type="protein sequence ID" value="CAB3264903.1"/>
    <property type="molecule type" value="mRNA"/>
</dbReference>
<evidence type="ECO:0000256" key="4">
    <source>
        <dbReference type="ARBA" id="ARBA00022553"/>
    </source>
</evidence>
<feature type="compositionally biased region" description="Basic and acidic residues" evidence="6">
    <location>
        <begin position="276"/>
        <end position="294"/>
    </location>
</feature>
<dbReference type="SMART" id="SM01127">
    <property type="entry name" value="DDHD"/>
    <property type="match status" value="1"/>
</dbReference>
<evidence type="ECO:0000256" key="3">
    <source>
        <dbReference type="ARBA" id="ARBA00022481"/>
    </source>
</evidence>
<dbReference type="Gene3D" id="3.30.530.20">
    <property type="match status" value="1"/>
</dbReference>
<accession>A0A6F9DPJ2</accession>
<dbReference type="Pfam" id="PF24695">
    <property type="entry name" value="PITM1-3"/>
    <property type="match status" value="1"/>
</dbReference>
<dbReference type="InterPro" id="IPR023393">
    <property type="entry name" value="START-like_dom_sf"/>
</dbReference>
<evidence type="ECO:0000256" key="1">
    <source>
        <dbReference type="ARBA" id="ARBA00004184"/>
    </source>
</evidence>
<dbReference type="FunFam" id="3.30.530.20:FF:000001">
    <property type="entry name" value="Phosphatidylinositol transfer protein membrane associated 2"/>
    <property type="match status" value="1"/>
</dbReference>
<dbReference type="GO" id="GO:0005737">
    <property type="term" value="C:cytoplasm"/>
    <property type="evidence" value="ECO:0007669"/>
    <property type="project" value="TreeGrafter"/>
</dbReference>
<dbReference type="Pfam" id="PF24694">
    <property type="entry name" value="LNS2_PITM1-3"/>
    <property type="match status" value="1"/>
</dbReference>
<comment type="subcellular location">
    <subcellularLocation>
        <location evidence="1">Endomembrane system</location>
        <topology evidence="1">Peripheral membrane protein</topology>
    </subcellularLocation>
</comment>
<feature type="region of interest" description="Disordered" evidence="6">
    <location>
        <begin position="593"/>
        <end position="659"/>
    </location>
</feature>
<dbReference type="GO" id="GO:0012505">
    <property type="term" value="C:endomembrane system"/>
    <property type="evidence" value="ECO:0007669"/>
    <property type="project" value="UniProtKB-SubCell"/>
</dbReference>
<dbReference type="GO" id="GO:0035091">
    <property type="term" value="F:phosphatidylinositol binding"/>
    <property type="evidence" value="ECO:0007669"/>
    <property type="project" value="TreeGrafter"/>
</dbReference>
<feature type="domain" description="DDHD" evidence="7">
    <location>
        <begin position="722"/>
        <end position="933"/>
    </location>
</feature>
<feature type="region of interest" description="Disordered" evidence="6">
    <location>
        <begin position="262"/>
        <end position="307"/>
    </location>
</feature>
<gene>
    <name evidence="8" type="primary">Pitpnm3</name>
</gene>
<evidence type="ECO:0000259" key="7">
    <source>
        <dbReference type="PROSITE" id="PS51043"/>
    </source>
</evidence>
<dbReference type="PROSITE" id="PS51043">
    <property type="entry name" value="DDHD"/>
    <property type="match status" value="1"/>
</dbReference>
<dbReference type="GO" id="GO:0008525">
    <property type="term" value="F:phosphatidylcholine transporter activity"/>
    <property type="evidence" value="ECO:0007669"/>
    <property type="project" value="TreeGrafter"/>
</dbReference>
<keyword evidence="3" id="KW-0488">Methylation</keyword>
<dbReference type="CDD" id="cd08889">
    <property type="entry name" value="SRPBCC_PITPNM1-2_like"/>
    <property type="match status" value="1"/>
</dbReference>
<keyword evidence="4" id="KW-0597">Phosphoprotein</keyword>
<feature type="compositionally biased region" description="Low complexity" evidence="6">
    <location>
        <begin position="594"/>
        <end position="605"/>
    </location>
</feature>
<feature type="region of interest" description="Disordered" evidence="6">
    <location>
        <begin position="392"/>
        <end position="428"/>
    </location>
</feature>
<feature type="compositionally biased region" description="Low complexity" evidence="6">
    <location>
        <begin position="297"/>
        <end position="307"/>
    </location>
</feature>
<dbReference type="SUPFAM" id="SSF56784">
    <property type="entry name" value="HAD-like"/>
    <property type="match status" value="1"/>
</dbReference>
<evidence type="ECO:0000256" key="2">
    <source>
        <dbReference type="ARBA" id="ARBA00010316"/>
    </source>
</evidence>
<dbReference type="InterPro" id="IPR036412">
    <property type="entry name" value="HAD-like_sf"/>
</dbReference>
<dbReference type="Pfam" id="PF02121">
    <property type="entry name" value="IP_trans"/>
    <property type="match status" value="1"/>
</dbReference>
<dbReference type="PRINTS" id="PR00391">
    <property type="entry name" value="PITRANSFER"/>
</dbReference>
<evidence type="ECO:0000313" key="8">
    <source>
        <dbReference type="EMBL" id="CAB3264903.1"/>
    </source>
</evidence>
<evidence type="ECO:0000256" key="6">
    <source>
        <dbReference type="SAM" id="MobiDB-lite"/>
    </source>
</evidence>
<keyword evidence="5" id="KW-0106">Calcium</keyword>
<dbReference type="InterPro" id="IPR023214">
    <property type="entry name" value="HAD_sf"/>
</dbReference>
<sequence>MLIKEYRIPMPLSVQQYRIAQLYMIQKKSREESQGTESGVEIIENQPYTDGPGGDGQHTQKVYHIGKHIPGWLAAILPKDALIVEEEAWNAYPYTRTRYTCPFVEKFSIDIETRYYDDAGHQNNVFNLSPTELRSRVVDDIDIVKEQVSDYKKEEDPKLFKSKKTGYGPLTDNWLSQVKNSKPDERGPIMCAYKMCKVEFKYWGMQSKIEKFIHDTGLRKVMLRAHKQAWCWQDEWYGLTIEDIRRLEKETQLALQLKFGSTDAEEEMDDDNECGEFSKPESPKLENALHKTDPTDSSVYSRRSSGGSNMFNSRLSYKKKFGRRYSSSSMFSVRSKQSSNKDGYVDVKLEGIRRHSTDVSSDDDEFFDAEEEPAYQSPIHPLSGLRLDSEENLTSNADSDPSLVEHQTSFDQESISDQLQHENSNSNFSPSPCKITTLFLVVHGGNPLDATNQSLQSKQSDIQIFQTTLDSVMDAHYKSATGHVVIRLVACSPVCNEAYQVLQNISPLSSESNTMSSNPLPSSLVSLFATSSSRYNDLIQSLASNCNSVYNAFLNSPEGRGFQGQVCIIGDATGGILAYDLLCKCTNPNRHINSQQSSRRGSSLSNHEDDETCNSSSLPSSPCFRVSPPTLWDHPTQVHPRRGSATPILGGGQTGADPQLSLVNRNTLYPASLPALHVRRLSDQYYSERSNSIGSYTSSSTTPQLQPQSSVTSSVIDVNGKLDFEVSEFFVLGSSLAYVLALRQLSNDGIVTSVPAQPACHQMYNLFYAGDPSSARIEPLLDARFTRFLPINVANYDIFPLGDGKSLSIGDLLSTSNEAFSDVTMLASRRPSEWSISSGYIDNQSNSNISQKPTVHDHSPCDDDPVFKGQFERCSHLDSTVAERWWGEKRIDFALFYPEVLSDFPTASLPHLFHASFWESTDFAAFVLRQIFHKEHVRVRLNGGQDEANFVPALPREKWAKKRTQVKLRNITSNHRAKDGIALENSPQTVCGKFMYGPLDMVTLNGEKIDIHIMTPPPASEWVHLGTEVTNNHGKITFTIPEQKRLGLGIYSVKMVVRGDHSFADSYLAVLPPQTDCVIFSIDGSFTASVSIMGSDPKVRPGAVDVVRIWQDLGYVIIYVTARPDMQKQRVATWLAQHNFPHGLVWFSDGLTHDPMKQKTILLKNLMTEYKLNYSAAYGSSKDIAVYSQLGLAPHRIYVVGKATKKQTHHCSWLSDGYSVHLNELVAEGLEAAKFNAQILLRKGCFGLPGSLRSRSLSGKKRKSTKNELQHH</sequence>
<name>A0A6F9DPJ2_9ASCI</name>
<dbReference type="GO" id="GO:0008526">
    <property type="term" value="F:phosphatidylinositol transfer activity"/>
    <property type="evidence" value="ECO:0007669"/>
    <property type="project" value="TreeGrafter"/>
</dbReference>
<dbReference type="PANTHER" id="PTHR10658">
    <property type="entry name" value="PHOSPHATIDYLINOSITOL TRANSFER PROTEIN"/>
    <property type="match status" value="1"/>
</dbReference>
<proteinExistence type="evidence at transcript level"/>
<dbReference type="SUPFAM" id="SSF55961">
    <property type="entry name" value="Bet v1-like"/>
    <property type="match status" value="1"/>
</dbReference>
<dbReference type="InterPro" id="IPR001666">
    <property type="entry name" value="PI_transfer"/>
</dbReference>
<dbReference type="FunFam" id="3.40.50.1000:FF:000173">
    <property type="entry name" value="Membrane-associated phosphatidylinositol transfer protein 2"/>
    <property type="match status" value="1"/>
</dbReference>
<protein>
    <submittedName>
        <fullName evidence="8">Membrane-associated phosphatidylinositol transfer protein 3</fullName>
    </submittedName>
</protein>
<dbReference type="Gene3D" id="3.40.50.1000">
    <property type="entry name" value="HAD superfamily/HAD-like"/>
    <property type="match status" value="1"/>
</dbReference>
<dbReference type="GO" id="GO:0031210">
    <property type="term" value="F:phosphatidylcholine binding"/>
    <property type="evidence" value="ECO:0007669"/>
    <property type="project" value="TreeGrafter"/>
</dbReference>
<dbReference type="Pfam" id="PF02862">
    <property type="entry name" value="DDHD"/>
    <property type="match status" value="1"/>
</dbReference>
<reference evidence="8" key="1">
    <citation type="submission" date="2020-04" db="EMBL/GenBank/DDBJ databases">
        <authorList>
            <person name="Neveu A P."/>
        </authorList>
    </citation>
    <scope>NUCLEOTIDE SEQUENCE</scope>
    <source>
        <tissue evidence="8">Whole embryo</tissue>
    </source>
</reference>
<dbReference type="InterPro" id="IPR031315">
    <property type="entry name" value="LNS2/PITP"/>
</dbReference>
<evidence type="ECO:0000256" key="5">
    <source>
        <dbReference type="ARBA" id="ARBA00022837"/>
    </source>
</evidence>
<feature type="compositionally biased region" description="Acidic residues" evidence="6">
    <location>
        <begin position="263"/>
        <end position="274"/>
    </location>
</feature>
<dbReference type="GO" id="GO:0046872">
    <property type="term" value="F:metal ion binding"/>
    <property type="evidence" value="ECO:0007669"/>
    <property type="project" value="InterPro"/>
</dbReference>
<dbReference type="SMART" id="SM00775">
    <property type="entry name" value="LNS2"/>
    <property type="match status" value="1"/>
</dbReference>
<dbReference type="InterPro" id="IPR004177">
    <property type="entry name" value="DDHD_dom"/>
</dbReference>
<comment type="similarity">
    <text evidence="2">Belongs to the PtdIns transfer protein family. PI transfer class IIA subfamily.</text>
</comment>
<organism evidence="8">
    <name type="scientific">Phallusia mammillata</name>
    <dbReference type="NCBI Taxonomy" id="59560"/>
    <lineage>
        <taxon>Eukaryota</taxon>
        <taxon>Metazoa</taxon>
        <taxon>Chordata</taxon>
        <taxon>Tunicata</taxon>
        <taxon>Ascidiacea</taxon>
        <taxon>Phlebobranchia</taxon>
        <taxon>Ascidiidae</taxon>
        <taxon>Phallusia</taxon>
    </lineage>
</organism>
<dbReference type="InterPro" id="IPR055261">
    <property type="entry name" value="PI_transfer_N"/>
</dbReference>
<dbReference type="AlphaFoldDB" id="A0A6F9DPJ2"/>